<accession>A0A9W7FHB6</accession>
<reference evidence="2" key="1">
    <citation type="submission" date="2022-07" db="EMBL/GenBank/DDBJ databases">
        <title>Genome analysis of Parmales, a sister group of diatoms, reveals the evolutionary specialization of diatoms from phago-mixotrophs to photoautotrophs.</title>
        <authorList>
            <person name="Ban H."/>
            <person name="Sato S."/>
            <person name="Yoshikawa S."/>
            <person name="Kazumasa Y."/>
            <person name="Nakamura Y."/>
            <person name="Ichinomiya M."/>
            <person name="Saitoh K."/>
            <person name="Sato N."/>
            <person name="Blanc-Mathieu R."/>
            <person name="Endo H."/>
            <person name="Kuwata A."/>
            <person name="Ogata H."/>
        </authorList>
    </citation>
    <scope>NUCLEOTIDE SEQUENCE</scope>
</reference>
<evidence type="ECO:0000256" key="1">
    <source>
        <dbReference type="SAM" id="MobiDB-lite"/>
    </source>
</evidence>
<proteinExistence type="predicted"/>
<dbReference type="EMBL" id="BRXZ01000458">
    <property type="protein sequence ID" value="GMI12090.1"/>
    <property type="molecule type" value="Genomic_DNA"/>
</dbReference>
<gene>
    <name evidence="2" type="ORF">TrRE_jg12835</name>
</gene>
<evidence type="ECO:0000313" key="3">
    <source>
        <dbReference type="Proteomes" id="UP001165082"/>
    </source>
</evidence>
<comment type="caution">
    <text evidence="2">The sequence shown here is derived from an EMBL/GenBank/DDBJ whole genome shotgun (WGS) entry which is preliminary data.</text>
</comment>
<name>A0A9W7FHB6_9STRA</name>
<dbReference type="Proteomes" id="UP001165082">
    <property type="component" value="Unassembled WGS sequence"/>
</dbReference>
<evidence type="ECO:0000313" key="2">
    <source>
        <dbReference type="EMBL" id="GMI12090.1"/>
    </source>
</evidence>
<dbReference type="AlphaFoldDB" id="A0A9W7FHB6"/>
<keyword evidence="3" id="KW-1185">Reference proteome</keyword>
<protein>
    <submittedName>
        <fullName evidence="2">Uncharacterized protein</fullName>
    </submittedName>
</protein>
<organism evidence="2 3">
    <name type="scientific">Triparma retinervis</name>
    <dbReference type="NCBI Taxonomy" id="2557542"/>
    <lineage>
        <taxon>Eukaryota</taxon>
        <taxon>Sar</taxon>
        <taxon>Stramenopiles</taxon>
        <taxon>Ochrophyta</taxon>
        <taxon>Bolidophyceae</taxon>
        <taxon>Parmales</taxon>
        <taxon>Triparmaceae</taxon>
        <taxon>Triparma</taxon>
    </lineage>
</organism>
<feature type="region of interest" description="Disordered" evidence="1">
    <location>
        <begin position="59"/>
        <end position="78"/>
    </location>
</feature>
<sequence length="78" mass="8970">MFFSALFASFLTFCVWVLCFYRGYAYCRDLGRRDLLERAILESRRREIGEFQSFFGNEGRGGGIEMTGPLGRTPNTVL</sequence>